<evidence type="ECO:0000313" key="11">
    <source>
        <dbReference type="EMBL" id="PWR00141.1"/>
    </source>
</evidence>
<keyword evidence="5 11" id="KW-0067">ATP-binding</keyword>
<dbReference type="Proteomes" id="UP000245539">
    <property type="component" value="Unassembled WGS sequence"/>
</dbReference>
<dbReference type="GO" id="GO:0016887">
    <property type="term" value="F:ATP hydrolysis activity"/>
    <property type="evidence" value="ECO:0007669"/>
    <property type="project" value="InterPro"/>
</dbReference>
<dbReference type="Gene3D" id="3.40.50.300">
    <property type="entry name" value="P-loop containing nucleotide triphosphate hydrolases"/>
    <property type="match status" value="1"/>
</dbReference>
<dbReference type="AlphaFoldDB" id="A0A317CUI9"/>
<organism evidence="11 12">
    <name type="scientific">Leucothrix pacifica</name>
    <dbReference type="NCBI Taxonomy" id="1247513"/>
    <lineage>
        <taxon>Bacteria</taxon>
        <taxon>Pseudomonadati</taxon>
        <taxon>Pseudomonadota</taxon>
        <taxon>Gammaproteobacteria</taxon>
        <taxon>Thiotrichales</taxon>
        <taxon>Thiotrichaceae</taxon>
        <taxon>Leucothrix</taxon>
    </lineage>
</organism>
<keyword evidence="12" id="KW-1185">Reference proteome</keyword>
<sequence>MTDSDKILAVLKHVSLSFEKRQILQDVSLSIEAGKVLTIIGPNGAGKSTLLKVLLGLQTVDSGEVSLRANLRIGYVPQSINIDNTMPLTVKRFVALGGKGDAVKVLDELKVGHLVDSSIQSISGGEFQRVLLARAVMRKPDLLVLDEPAQGVDVMGQGELYEHISQLRQRYGFGVIMVSHDLHLVMAKTDQVICLNQHICCHGVPDDVSRHPEYQRLFGDMPDAGLAVYTHHHDHTHDIHGNVVPENGHGEDCQHG</sequence>
<dbReference type="GO" id="GO:0010043">
    <property type="term" value="P:response to zinc ion"/>
    <property type="evidence" value="ECO:0007669"/>
    <property type="project" value="TreeGrafter"/>
</dbReference>
<dbReference type="CDD" id="cd03235">
    <property type="entry name" value="ABC_Metallic_Cations"/>
    <property type="match status" value="1"/>
</dbReference>
<evidence type="ECO:0000313" key="12">
    <source>
        <dbReference type="Proteomes" id="UP000245539"/>
    </source>
</evidence>
<dbReference type="Pfam" id="PF00005">
    <property type="entry name" value="ABC_tran"/>
    <property type="match status" value="1"/>
</dbReference>
<dbReference type="NCBIfam" id="NF007090">
    <property type="entry name" value="PRK09544.1"/>
    <property type="match status" value="1"/>
</dbReference>
<dbReference type="GO" id="GO:0006829">
    <property type="term" value="P:zinc ion transport"/>
    <property type="evidence" value="ECO:0007669"/>
    <property type="project" value="UniProtKB-KW"/>
</dbReference>
<dbReference type="PROSITE" id="PS50893">
    <property type="entry name" value="ABC_TRANSPORTER_2"/>
    <property type="match status" value="1"/>
</dbReference>
<accession>A0A317CUI9</accession>
<evidence type="ECO:0000256" key="6">
    <source>
        <dbReference type="ARBA" id="ARBA00022906"/>
    </source>
</evidence>
<keyword evidence="3" id="KW-0547">Nucleotide-binding</keyword>
<keyword evidence="2" id="KW-1003">Cell membrane</keyword>
<evidence type="ECO:0000256" key="1">
    <source>
        <dbReference type="ARBA" id="ARBA00022448"/>
    </source>
</evidence>
<keyword evidence="7" id="KW-1278">Translocase</keyword>
<protein>
    <submittedName>
        <fullName evidence="11">Zinc ABC transporter ATP-binding protein ZnuC</fullName>
    </submittedName>
</protein>
<dbReference type="SUPFAM" id="SSF52540">
    <property type="entry name" value="P-loop containing nucleoside triphosphate hydrolases"/>
    <property type="match status" value="1"/>
</dbReference>
<dbReference type="InterPro" id="IPR050153">
    <property type="entry name" value="Metal_Ion_Import_ABC"/>
</dbReference>
<keyword evidence="4" id="KW-0862">Zinc</keyword>
<keyword evidence="1" id="KW-0813">Transport</keyword>
<dbReference type="OrthoDB" id="6461291at2"/>
<dbReference type="EMBL" id="QGKM01000005">
    <property type="protein sequence ID" value="PWR00141.1"/>
    <property type="molecule type" value="Genomic_DNA"/>
</dbReference>
<feature type="domain" description="ABC transporter" evidence="10">
    <location>
        <begin position="9"/>
        <end position="221"/>
    </location>
</feature>
<evidence type="ECO:0000259" key="10">
    <source>
        <dbReference type="PROSITE" id="PS50893"/>
    </source>
</evidence>
<dbReference type="GO" id="GO:0005524">
    <property type="term" value="F:ATP binding"/>
    <property type="evidence" value="ECO:0007669"/>
    <property type="project" value="UniProtKB-KW"/>
</dbReference>
<dbReference type="PANTHER" id="PTHR42734:SF9">
    <property type="entry name" value="ZINC IMPORT ATP-BINDING PROTEIN ZNUC"/>
    <property type="match status" value="1"/>
</dbReference>
<gene>
    <name evidence="11" type="ORF">DKW60_03095</name>
</gene>
<evidence type="ECO:0000256" key="4">
    <source>
        <dbReference type="ARBA" id="ARBA00022833"/>
    </source>
</evidence>
<dbReference type="SMART" id="SM00382">
    <property type="entry name" value="AAA"/>
    <property type="match status" value="1"/>
</dbReference>
<evidence type="ECO:0000256" key="5">
    <source>
        <dbReference type="ARBA" id="ARBA00022840"/>
    </source>
</evidence>
<dbReference type="InterPro" id="IPR017871">
    <property type="entry name" value="ABC_transporter-like_CS"/>
</dbReference>
<evidence type="ECO:0000256" key="7">
    <source>
        <dbReference type="ARBA" id="ARBA00022967"/>
    </source>
</evidence>
<dbReference type="InterPro" id="IPR027417">
    <property type="entry name" value="P-loop_NTPase"/>
</dbReference>
<evidence type="ECO:0000256" key="3">
    <source>
        <dbReference type="ARBA" id="ARBA00022741"/>
    </source>
</evidence>
<evidence type="ECO:0000256" key="8">
    <source>
        <dbReference type="ARBA" id="ARBA00023065"/>
    </source>
</evidence>
<reference evidence="11 12" key="1">
    <citation type="submission" date="2018-05" db="EMBL/GenBank/DDBJ databases">
        <title>Leucothrix arctica sp. nov., isolated from Arctic seawater.</title>
        <authorList>
            <person name="Choi A."/>
            <person name="Baek K."/>
        </authorList>
    </citation>
    <scope>NUCLEOTIDE SEQUENCE [LARGE SCALE GENOMIC DNA]</scope>
    <source>
        <strain evidence="11 12">JCM 18388</strain>
    </source>
</reference>
<keyword evidence="6" id="KW-0864">Zinc transport</keyword>
<evidence type="ECO:0000256" key="2">
    <source>
        <dbReference type="ARBA" id="ARBA00022475"/>
    </source>
</evidence>
<dbReference type="InterPro" id="IPR003593">
    <property type="entry name" value="AAA+_ATPase"/>
</dbReference>
<name>A0A317CUI9_9GAMM</name>
<dbReference type="PANTHER" id="PTHR42734">
    <property type="entry name" value="METAL TRANSPORT SYSTEM ATP-BINDING PROTEIN TM_0124-RELATED"/>
    <property type="match status" value="1"/>
</dbReference>
<dbReference type="InterPro" id="IPR003439">
    <property type="entry name" value="ABC_transporter-like_ATP-bd"/>
</dbReference>
<evidence type="ECO:0000256" key="9">
    <source>
        <dbReference type="ARBA" id="ARBA00023136"/>
    </source>
</evidence>
<dbReference type="PROSITE" id="PS00211">
    <property type="entry name" value="ABC_TRANSPORTER_1"/>
    <property type="match status" value="1"/>
</dbReference>
<comment type="caution">
    <text evidence="11">The sequence shown here is derived from an EMBL/GenBank/DDBJ whole genome shotgun (WGS) entry which is preliminary data.</text>
</comment>
<dbReference type="FunFam" id="3.40.50.300:FF:000392">
    <property type="entry name" value="Zinc import ATP-binding protein ZnuC"/>
    <property type="match status" value="1"/>
</dbReference>
<keyword evidence="8" id="KW-0406">Ion transport</keyword>
<keyword evidence="9" id="KW-0472">Membrane</keyword>
<proteinExistence type="predicted"/>